<evidence type="ECO:0008006" key="3">
    <source>
        <dbReference type="Google" id="ProtNLM"/>
    </source>
</evidence>
<gene>
    <name evidence="1" type="ORF">GIL414_LOCUS34152</name>
</gene>
<name>A0A8S2XCL0_9BILA</name>
<comment type="caution">
    <text evidence="1">The sequence shown here is derived from an EMBL/GenBank/DDBJ whole genome shotgun (WGS) entry which is preliminary data.</text>
</comment>
<protein>
    <recommendedName>
        <fullName evidence="3">Mos1 transposase HTH domain-containing protein</fullName>
    </recommendedName>
</protein>
<sequence length="46" mass="5259">EVNGKTIYDKFTTALGSDAPSHRTVRRWIQPLREEQKMTALSVTIL</sequence>
<dbReference type="AlphaFoldDB" id="A0A8S2XCL0"/>
<reference evidence="1" key="1">
    <citation type="submission" date="2021-02" db="EMBL/GenBank/DDBJ databases">
        <authorList>
            <person name="Nowell W R."/>
        </authorList>
    </citation>
    <scope>NUCLEOTIDE SEQUENCE</scope>
</reference>
<evidence type="ECO:0000313" key="2">
    <source>
        <dbReference type="Proteomes" id="UP000681720"/>
    </source>
</evidence>
<evidence type="ECO:0000313" key="1">
    <source>
        <dbReference type="EMBL" id="CAF4488660.1"/>
    </source>
</evidence>
<accession>A0A8S2XCL0</accession>
<dbReference type="EMBL" id="CAJOBJ010078035">
    <property type="protein sequence ID" value="CAF4488660.1"/>
    <property type="molecule type" value="Genomic_DNA"/>
</dbReference>
<dbReference type="Proteomes" id="UP000681720">
    <property type="component" value="Unassembled WGS sequence"/>
</dbReference>
<organism evidence="1 2">
    <name type="scientific">Rotaria magnacalcarata</name>
    <dbReference type="NCBI Taxonomy" id="392030"/>
    <lineage>
        <taxon>Eukaryota</taxon>
        <taxon>Metazoa</taxon>
        <taxon>Spiralia</taxon>
        <taxon>Gnathifera</taxon>
        <taxon>Rotifera</taxon>
        <taxon>Eurotatoria</taxon>
        <taxon>Bdelloidea</taxon>
        <taxon>Philodinida</taxon>
        <taxon>Philodinidae</taxon>
        <taxon>Rotaria</taxon>
    </lineage>
</organism>
<feature type="non-terminal residue" evidence="1">
    <location>
        <position position="1"/>
    </location>
</feature>
<proteinExistence type="predicted"/>